<feature type="domain" description="Protein kinase" evidence="20">
    <location>
        <begin position="300"/>
        <end position="577"/>
    </location>
</feature>
<accession>A0AAD7LRQ7</accession>
<evidence type="ECO:0000256" key="6">
    <source>
        <dbReference type="ARBA" id="ARBA00022679"/>
    </source>
</evidence>
<keyword evidence="13 19" id="KW-1133">Transmembrane helix</keyword>
<dbReference type="EC" id="2.7.11.1" evidence="2"/>
<dbReference type="Proteomes" id="UP001163823">
    <property type="component" value="Chromosome 7"/>
</dbReference>
<dbReference type="Gene3D" id="1.10.510.10">
    <property type="entry name" value="Transferase(Phosphotransferase) domain 1"/>
    <property type="match status" value="1"/>
</dbReference>
<dbReference type="EMBL" id="JARAOO010000007">
    <property type="protein sequence ID" value="KAJ7963094.1"/>
    <property type="molecule type" value="Genomic_DNA"/>
</dbReference>
<evidence type="ECO:0000256" key="7">
    <source>
        <dbReference type="ARBA" id="ARBA00022692"/>
    </source>
</evidence>
<keyword evidence="4" id="KW-0597">Phosphoprotein</keyword>
<evidence type="ECO:0000256" key="15">
    <source>
        <dbReference type="ARBA" id="ARBA00023170"/>
    </source>
</evidence>
<dbReference type="GO" id="GO:0005524">
    <property type="term" value="F:ATP binding"/>
    <property type="evidence" value="ECO:0007669"/>
    <property type="project" value="UniProtKB-UniRule"/>
</dbReference>
<keyword evidence="5" id="KW-0433">Leucine-rich repeat</keyword>
<dbReference type="Pfam" id="PF07714">
    <property type="entry name" value="PK_Tyr_Ser-Thr"/>
    <property type="match status" value="1"/>
</dbReference>
<evidence type="ECO:0000313" key="21">
    <source>
        <dbReference type="EMBL" id="KAJ7963094.1"/>
    </source>
</evidence>
<evidence type="ECO:0000256" key="9">
    <source>
        <dbReference type="ARBA" id="ARBA00022737"/>
    </source>
</evidence>
<keyword evidence="11 21" id="KW-0418">Kinase</keyword>
<dbReference type="InterPro" id="IPR008271">
    <property type="entry name" value="Ser/Thr_kinase_AS"/>
</dbReference>
<dbReference type="Pfam" id="PF12819">
    <property type="entry name" value="Malectin_like"/>
    <property type="match status" value="1"/>
</dbReference>
<dbReference type="SUPFAM" id="SSF52058">
    <property type="entry name" value="L domain-like"/>
    <property type="match status" value="1"/>
</dbReference>
<name>A0AAD7LRQ7_QUISA</name>
<evidence type="ECO:0000256" key="18">
    <source>
        <dbReference type="PROSITE-ProRule" id="PRU10141"/>
    </source>
</evidence>
<dbReference type="SMART" id="SM00220">
    <property type="entry name" value="S_TKc"/>
    <property type="match status" value="1"/>
</dbReference>
<dbReference type="PROSITE" id="PS00108">
    <property type="entry name" value="PROTEIN_KINASE_ST"/>
    <property type="match status" value="1"/>
</dbReference>
<evidence type="ECO:0000259" key="20">
    <source>
        <dbReference type="PROSITE" id="PS50011"/>
    </source>
</evidence>
<protein>
    <recommendedName>
        <fullName evidence="2">non-specific serine/threonine protein kinase</fullName>
        <ecNumber evidence="2">2.7.11.1</ecNumber>
    </recommendedName>
</protein>
<dbReference type="KEGG" id="qsa:O6P43_018232"/>
<evidence type="ECO:0000256" key="13">
    <source>
        <dbReference type="ARBA" id="ARBA00022989"/>
    </source>
</evidence>
<evidence type="ECO:0000256" key="1">
    <source>
        <dbReference type="ARBA" id="ARBA00004167"/>
    </source>
</evidence>
<dbReference type="SUPFAM" id="SSF56112">
    <property type="entry name" value="Protein kinase-like (PK-like)"/>
    <property type="match status" value="1"/>
</dbReference>
<dbReference type="InterPro" id="IPR001611">
    <property type="entry name" value="Leu-rich_rpt"/>
</dbReference>
<dbReference type="FunFam" id="3.30.200.20:FF:000394">
    <property type="entry name" value="Leucine-rich repeat receptor-like protein kinase"/>
    <property type="match status" value="1"/>
</dbReference>
<evidence type="ECO:0000256" key="10">
    <source>
        <dbReference type="ARBA" id="ARBA00022741"/>
    </source>
</evidence>
<keyword evidence="8" id="KW-0732">Signal</keyword>
<dbReference type="AlphaFoldDB" id="A0AAD7LRQ7"/>
<dbReference type="PANTHER" id="PTHR45631:SF212">
    <property type="entry name" value="PROTEIN KINASE DOMAIN-CONTAINING PROTEIN"/>
    <property type="match status" value="1"/>
</dbReference>
<dbReference type="InterPro" id="IPR032675">
    <property type="entry name" value="LRR_dom_sf"/>
</dbReference>
<keyword evidence="3" id="KW-0723">Serine/threonine-protein kinase</keyword>
<keyword evidence="7 19" id="KW-0812">Transmembrane</keyword>
<dbReference type="FunFam" id="1.10.510.10:FF:000146">
    <property type="entry name" value="LRR receptor-like serine/threonine-protein kinase IOS1"/>
    <property type="match status" value="1"/>
</dbReference>
<dbReference type="InterPro" id="IPR011009">
    <property type="entry name" value="Kinase-like_dom_sf"/>
</dbReference>
<evidence type="ECO:0000256" key="16">
    <source>
        <dbReference type="ARBA" id="ARBA00047899"/>
    </source>
</evidence>
<dbReference type="InterPro" id="IPR024788">
    <property type="entry name" value="Malectin-like_Carb-bd_dom"/>
</dbReference>
<sequence>MDYEYRVYFHFAEIQLAPGHRRIINITVNDENFLSEPITLEYLKPLTISPNITTRGYVTFNITPAVGSALLPILNAFEIYRLTPQPNLPTDTGDVDAILEIKGIYGISRINWQGDPCLPSFLMWNGLNCSYGSSPRIVSVDLSSSKLTGEISSSFSRLTELESLDLSYNELTGSLPEFLGELPKLTMLNLTGNLLTGPIPQALLQKSNKTLLLSLGENPSLGWTGSSKKPKFVVPLVTSTSVLVLLILGALVIIGKLKSIRGGIFNLTSCPGTITKSKKGVSLKSKNRAFIYSEVVSITDNFKTTIGEGGFGKVYLGTIQDNVQVAVKLLSSSSMQGNKEFRSEAQLLMIVHHRNLVSLVGYCDEGDIRALIYEYMSNGNLHHQLSAAARNVPKILPWNRRLQIAVDAAQGLDYLHNGCRPPIIHRDMKTSNILLDDKMQAKISDFGLSTAFTNDSDSYISTNPAGTAGYLDPEFHLTGNLNKKSDVYSLGIILLELITGQPLLGKATDENNHHILNWVIPKIENGDIQSAVDPRLQGEFNTNTAWKIVEIALSCTPRSAIQRPDISQVLSELKECLALEMVHDQNDAMDSLKIQSQITEVSAR</sequence>
<feature type="transmembrane region" description="Helical" evidence="19">
    <location>
        <begin position="232"/>
        <end position="254"/>
    </location>
</feature>
<evidence type="ECO:0000256" key="11">
    <source>
        <dbReference type="ARBA" id="ARBA00022777"/>
    </source>
</evidence>
<evidence type="ECO:0000256" key="19">
    <source>
        <dbReference type="SAM" id="Phobius"/>
    </source>
</evidence>
<dbReference type="FunFam" id="3.80.10.10:FF:000129">
    <property type="entry name" value="Leucine-rich repeat receptor-like kinase"/>
    <property type="match status" value="1"/>
</dbReference>
<dbReference type="CDD" id="cd14066">
    <property type="entry name" value="STKc_IRAK"/>
    <property type="match status" value="1"/>
</dbReference>
<dbReference type="GO" id="GO:0016020">
    <property type="term" value="C:membrane"/>
    <property type="evidence" value="ECO:0007669"/>
    <property type="project" value="UniProtKB-SubCell"/>
</dbReference>
<evidence type="ECO:0000256" key="5">
    <source>
        <dbReference type="ARBA" id="ARBA00022614"/>
    </source>
</evidence>
<dbReference type="InterPro" id="IPR017441">
    <property type="entry name" value="Protein_kinase_ATP_BS"/>
</dbReference>
<dbReference type="Gene3D" id="3.30.200.20">
    <property type="entry name" value="Phosphorylase Kinase, domain 1"/>
    <property type="match status" value="1"/>
</dbReference>
<comment type="subcellular location">
    <subcellularLocation>
        <location evidence="1">Membrane</location>
        <topology evidence="1">Single-pass membrane protein</topology>
    </subcellularLocation>
</comment>
<evidence type="ECO:0000313" key="22">
    <source>
        <dbReference type="Proteomes" id="UP001163823"/>
    </source>
</evidence>
<dbReference type="GO" id="GO:0004674">
    <property type="term" value="F:protein serine/threonine kinase activity"/>
    <property type="evidence" value="ECO:0007669"/>
    <property type="project" value="UniProtKB-KW"/>
</dbReference>
<keyword evidence="15 21" id="KW-0675">Receptor</keyword>
<proteinExistence type="predicted"/>
<reference evidence="21" key="1">
    <citation type="journal article" date="2023" name="Science">
        <title>Elucidation of the pathway for biosynthesis of saponin adjuvants from the soapbark tree.</title>
        <authorList>
            <person name="Reed J."/>
            <person name="Orme A."/>
            <person name="El-Demerdash A."/>
            <person name="Owen C."/>
            <person name="Martin L.B.B."/>
            <person name="Misra R.C."/>
            <person name="Kikuchi S."/>
            <person name="Rejzek M."/>
            <person name="Martin A.C."/>
            <person name="Harkess A."/>
            <person name="Leebens-Mack J."/>
            <person name="Louveau T."/>
            <person name="Stephenson M.J."/>
            <person name="Osbourn A."/>
        </authorList>
    </citation>
    <scope>NUCLEOTIDE SEQUENCE</scope>
    <source>
        <strain evidence="21">S10</strain>
    </source>
</reference>
<evidence type="ECO:0000256" key="4">
    <source>
        <dbReference type="ARBA" id="ARBA00022553"/>
    </source>
</evidence>
<comment type="catalytic activity">
    <reaction evidence="16">
        <text>L-threonyl-[protein] + ATP = O-phospho-L-threonyl-[protein] + ADP + H(+)</text>
        <dbReference type="Rhea" id="RHEA:46608"/>
        <dbReference type="Rhea" id="RHEA-COMP:11060"/>
        <dbReference type="Rhea" id="RHEA-COMP:11605"/>
        <dbReference type="ChEBI" id="CHEBI:15378"/>
        <dbReference type="ChEBI" id="CHEBI:30013"/>
        <dbReference type="ChEBI" id="CHEBI:30616"/>
        <dbReference type="ChEBI" id="CHEBI:61977"/>
        <dbReference type="ChEBI" id="CHEBI:456216"/>
        <dbReference type="EC" id="2.7.11.1"/>
    </reaction>
</comment>
<evidence type="ECO:0000256" key="12">
    <source>
        <dbReference type="ARBA" id="ARBA00022840"/>
    </source>
</evidence>
<keyword evidence="12 18" id="KW-0067">ATP-binding</keyword>
<keyword evidence="9" id="KW-0677">Repeat</keyword>
<organism evidence="21 22">
    <name type="scientific">Quillaja saponaria</name>
    <name type="common">Soap bark tree</name>
    <dbReference type="NCBI Taxonomy" id="32244"/>
    <lineage>
        <taxon>Eukaryota</taxon>
        <taxon>Viridiplantae</taxon>
        <taxon>Streptophyta</taxon>
        <taxon>Embryophyta</taxon>
        <taxon>Tracheophyta</taxon>
        <taxon>Spermatophyta</taxon>
        <taxon>Magnoliopsida</taxon>
        <taxon>eudicotyledons</taxon>
        <taxon>Gunneridae</taxon>
        <taxon>Pentapetalae</taxon>
        <taxon>rosids</taxon>
        <taxon>fabids</taxon>
        <taxon>Fabales</taxon>
        <taxon>Quillajaceae</taxon>
        <taxon>Quillaja</taxon>
    </lineage>
</organism>
<dbReference type="PANTHER" id="PTHR45631">
    <property type="entry name" value="OS07G0107800 PROTEIN-RELATED"/>
    <property type="match status" value="1"/>
</dbReference>
<evidence type="ECO:0000256" key="3">
    <source>
        <dbReference type="ARBA" id="ARBA00022527"/>
    </source>
</evidence>
<feature type="binding site" evidence="18">
    <location>
        <position position="328"/>
    </location>
    <ligand>
        <name>ATP</name>
        <dbReference type="ChEBI" id="CHEBI:30616"/>
    </ligand>
</feature>
<evidence type="ECO:0000256" key="8">
    <source>
        <dbReference type="ARBA" id="ARBA00022729"/>
    </source>
</evidence>
<keyword evidence="22" id="KW-1185">Reference proteome</keyword>
<evidence type="ECO:0000256" key="17">
    <source>
        <dbReference type="ARBA" id="ARBA00048679"/>
    </source>
</evidence>
<dbReference type="InterPro" id="IPR000719">
    <property type="entry name" value="Prot_kinase_dom"/>
</dbReference>
<dbReference type="InterPro" id="IPR001245">
    <property type="entry name" value="Ser-Thr/Tyr_kinase_cat_dom"/>
</dbReference>
<gene>
    <name evidence="21" type="ORF">O6P43_018232</name>
</gene>
<comment type="catalytic activity">
    <reaction evidence="17">
        <text>L-seryl-[protein] + ATP = O-phospho-L-seryl-[protein] + ADP + H(+)</text>
        <dbReference type="Rhea" id="RHEA:17989"/>
        <dbReference type="Rhea" id="RHEA-COMP:9863"/>
        <dbReference type="Rhea" id="RHEA-COMP:11604"/>
        <dbReference type="ChEBI" id="CHEBI:15378"/>
        <dbReference type="ChEBI" id="CHEBI:29999"/>
        <dbReference type="ChEBI" id="CHEBI:30616"/>
        <dbReference type="ChEBI" id="CHEBI:83421"/>
        <dbReference type="ChEBI" id="CHEBI:456216"/>
        <dbReference type="EC" id="2.7.11.1"/>
    </reaction>
</comment>
<keyword evidence="6" id="KW-0808">Transferase</keyword>
<evidence type="ECO:0000256" key="2">
    <source>
        <dbReference type="ARBA" id="ARBA00012513"/>
    </source>
</evidence>
<dbReference type="PROSITE" id="PS50011">
    <property type="entry name" value="PROTEIN_KINASE_DOM"/>
    <property type="match status" value="1"/>
</dbReference>
<comment type="caution">
    <text evidence="21">The sequence shown here is derived from an EMBL/GenBank/DDBJ whole genome shotgun (WGS) entry which is preliminary data.</text>
</comment>
<dbReference type="PROSITE" id="PS00107">
    <property type="entry name" value="PROTEIN_KINASE_ATP"/>
    <property type="match status" value="1"/>
</dbReference>
<keyword evidence="10 18" id="KW-0547">Nucleotide-binding</keyword>
<keyword evidence="14 19" id="KW-0472">Membrane</keyword>
<dbReference type="Gene3D" id="3.80.10.10">
    <property type="entry name" value="Ribonuclease Inhibitor"/>
    <property type="match status" value="1"/>
</dbReference>
<evidence type="ECO:0000256" key="14">
    <source>
        <dbReference type="ARBA" id="ARBA00023136"/>
    </source>
</evidence>
<dbReference type="Pfam" id="PF13855">
    <property type="entry name" value="LRR_8"/>
    <property type="match status" value="1"/>
</dbReference>